<dbReference type="AlphaFoldDB" id="W7QNT9"/>
<organism evidence="1 2">
    <name type="scientific">Catenovulum agarivorans DS-2</name>
    <dbReference type="NCBI Taxonomy" id="1328313"/>
    <lineage>
        <taxon>Bacteria</taxon>
        <taxon>Pseudomonadati</taxon>
        <taxon>Pseudomonadota</taxon>
        <taxon>Gammaproteobacteria</taxon>
        <taxon>Alteromonadales</taxon>
        <taxon>Alteromonadaceae</taxon>
        <taxon>Catenovulum</taxon>
    </lineage>
</organism>
<gene>
    <name evidence="1" type="ORF">DS2_12073</name>
</gene>
<proteinExistence type="predicted"/>
<dbReference type="SUPFAM" id="SSF103642">
    <property type="entry name" value="Sec-C motif"/>
    <property type="match status" value="1"/>
</dbReference>
<dbReference type="RefSeq" id="WP_235188595.1">
    <property type="nucleotide sequence ID" value="NZ_ARZY01000022.1"/>
</dbReference>
<name>W7QNT9_9ALTE</name>
<comment type="caution">
    <text evidence="1">The sequence shown here is derived from an EMBL/GenBank/DDBJ whole genome shotgun (WGS) entry which is preliminary data.</text>
</comment>
<dbReference type="EMBL" id="ARZY01000022">
    <property type="protein sequence ID" value="EWH09568.1"/>
    <property type="molecule type" value="Genomic_DNA"/>
</dbReference>
<dbReference type="Pfam" id="PF02810">
    <property type="entry name" value="SEC-C"/>
    <property type="match status" value="1"/>
</dbReference>
<reference evidence="1 2" key="1">
    <citation type="journal article" date="2014" name="Genome Announc.">
        <title>Draft Genome Sequence of the Agar-Degrading Bacterium Catenovulum sp. Strain DS-2, Isolated from Intestines of Haliotis diversicolor.</title>
        <authorList>
            <person name="Shan D."/>
            <person name="Li X."/>
            <person name="Gu Z."/>
            <person name="Wei G."/>
            <person name="Gao Z."/>
            <person name="Shao Z."/>
        </authorList>
    </citation>
    <scope>NUCLEOTIDE SEQUENCE [LARGE SCALE GENOMIC DNA]</scope>
    <source>
        <strain evidence="1 2">DS-2</strain>
    </source>
</reference>
<dbReference type="InterPro" id="IPR004027">
    <property type="entry name" value="SEC_C_motif"/>
</dbReference>
<dbReference type="InterPro" id="IPR010602">
    <property type="entry name" value="DUF1186"/>
</dbReference>
<sequence length="333" mass="37374">MNAHQTKQMNLEQILQALASTENDSLPLDGIKQAKAHWSVVCPEILNTIDKFIADPAQLTPQQQSTLFYGTFLLAEMKHSQAFDKILELFSCQDTFLTPIESVFGDTLTELIPSVFYILADGNPEILSDYILDSHSAMYGKGSAIEVVFAQYEAGAVSRAQLFEYVSYWKSTFLTNLSLSNRYLLSVLATSCIDYQLDEFKNEFIALCSKDVFDEDRAPKDEIKAWDHAKGIKQIESGLIYTEFNLAEVFATWQTADNVAGDGHQQQQHQQQMDDEINQLMAQATDQLRSNTLFGEEYILQNSVPVSSLTAKVGRNDPCPCGSGKKYKKCCLH</sequence>
<keyword evidence="2" id="KW-1185">Reference proteome</keyword>
<dbReference type="Pfam" id="PF06685">
    <property type="entry name" value="DUF1186"/>
    <property type="match status" value="1"/>
</dbReference>
<protein>
    <submittedName>
        <fullName evidence="1">SecC motif-containing protein</fullName>
    </submittedName>
</protein>
<accession>W7QNT9</accession>
<evidence type="ECO:0000313" key="2">
    <source>
        <dbReference type="Proteomes" id="UP000019276"/>
    </source>
</evidence>
<dbReference type="eggNOG" id="COG3012">
    <property type="taxonomic scope" value="Bacteria"/>
</dbReference>
<dbReference type="Proteomes" id="UP000019276">
    <property type="component" value="Unassembled WGS sequence"/>
</dbReference>
<dbReference type="STRING" id="1328313.DS2_12073"/>
<dbReference type="Gene3D" id="3.10.450.50">
    <property type="match status" value="1"/>
</dbReference>
<evidence type="ECO:0000313" key="1">
    <source>
        <dbReference type="EMBL" id="EWH09568.1"/>
    </source>
</evidence>